<proteinExistence type="predicted"/>
<evidence type="ECO:0000259" key="1">
    <source>
        <dbReference type="Pfam" id="PF12248"/>
    </source>
</evidence>
<evidence type="ECO:0000313" key="2">
    <source>
        <dbReference type="EMBL" id="MBB5274778.1"/>
    </source>
</evidence>
<gene>
    <name evidence="2" type="ORF">HNR26_000822</name>
</gene>
<sequence length="417" mass="46871">MAPVILVTFAGREHRMQILNSYVRKAMADGLIDEWHIWDFTRSQADHEWVTREFGPLRYMGDAVSYQACGTATSRAPLRLEARITNDLHIALLPKHEPDAFYEIVVGGWNNLQCVVRKGPRERLNDPDRSDAELTWAKLTPSVLSPGRDNEVILSVDPDGTPELMVNGVVLGRWPEVSVPEGADVMIRGGWGSALELCHVNAPVRRYIGNPGEQMPYFQAYQYYARRLSDFADALFLKCDDDIVYVDLDRLAGFIDHRRKNPHYFVTSANVVNNGVCAYFQQASGALPTSLGHFERPPGGFGGTLWTDPDKANKLHDFFLAAPKKELPLPAKVVDWQERQSINFIAWLGRDLQHMALAKGDDEKMLTVDLPAFLGRPTCIYSDFTVSHLSFGPQEQGVDVNRLITAYDALMREKLAV</sequence>
<protein>
    <recommendedName>
        <fullName evidence="1">Farnesoic acid O-methyl transferase domain-containing protein</fullName>
    </recommendedName>
</protein>
<reference evidence="2 3" key="1">
    <citation type="submission" date="2020-08" db="EMBL/GenBank/DDBJ databases">
        <title>Genomic Encyclopedia of Type Strains, Phase IV (KMG-IV): sequencing the most valuable type-strain genomes for metagenomic binning, comparative biology and taxonomic classification.</title>
        <authorList>
            <person name="Goeker M."/>
        </authorList>
    </citation>
    <scope>NUCLEOTIDE SEQUENCE [LARGE SCALE GENOMIC DNA]</scope>
    <source>
        <strain evidence="2 3">DSM 26376</strain>
    </source>
</reference>
<name>A0A7W8HP70_9HYPH</name>
<accession>A0A7W8HP70</accession>
<organism evidence="2 3">
    <name type="scientific">Rhizobium rosettiformans</name>
    <dbReference type="NCBI Taxonomy" id="1368430"/>
    <lineage>
        <taxon>Bacteria</taxon>
        <taxon>Pseudomonadati</taxon>
        <taxon>Pseudomonadota</taxon>
        <taxon>Alphaproteobacteria</taxon>
        <taxon>Hyphomicrobiales</taxon>
        <taxon>Rhizobiaceae</taxon>
        <taxon>Rhizobium/Agrobacterium group</taxon>
        <taxon>Rhizobium</taxon>
    </lineage>
</organism>
<dbReference type="Proteomes" id="UP000550895">
    <property type="component" value="Unassembled WGS sequence"/>
</dbReference>
<dbReference type="Pfam" id="PF12248">
    <property type="entry name" value="Methyltransf_FA"/>
    <property type="match status" value="1"/>
</dbReference>
<keyword evidence="3" id="KW-1185">Reference proteome</keyword>
<dbReference type="RefSeq" id="WP_167494863.1">
    <property type="nucleotide sequence ID" value="NZ_JACHGA010000002.1"/>
</dbReference>
<evidence type="ECO:0000313" key="3">
    <source>
        <dbReference type="Proteomes" id="UP000550895"/>
    </source>
</evidence>
<dbReference type="EMBL" id="JACHGA010000002">
    <property type="protein sequence ID" value="MBB5274778.1"/>
    <property type="molecule type" value="Genomic_DNA"/>
</dbReference>
<comment type="caution">
    <text evidence="2">The sequence shown here is derived from an EMBL/GenBank/DDBJ whole genome shotgun (WGS) entry which is preliminary data.</text>
</comment>
<dbReference type="InterPro" id="IPR022041">
    <property type="entry name" value="Methyltransf_FA"/>
</dbReference>
<dbReference type="AlphaFoldDB" id="A0A7W8HP70"/>
<feature type="domain" description="Farnesoic acid O-methyl transferase" evidence="1">
    <location>
        <begin position="77"/>
        <end position="162"/>
    </location>
</feature>